<evidence type="ECO:0000313" key="2">
    <source>
        <dbReference type="Proteomes" id="UP000757461"/>
    </source>
</evidence>
<organism evidence="1 2">
    <name type="scientific">Prevotella histicola</name>
    <dbReference type="NCBI Taxonomy" id="470565"/>
    <lineage>
        <taxon>Bacteria</taxon>
        <taxon>Pseudomonadati</taxon>
        <taxon>Bacteroidota</taxon>
        <taxon>Bacteroidia</taxon>
        <taxon>Bacteroidales</taxon>
        <taxon>Prevotellaceae</taxon>
        <taxon>Prevotella</taxon>
    </lineage>
</organism>
<accession>A0A930HYE3</accession>
<dbReference type="RefSeq" id="WP_219523844.1">
    <property type="nucleotide sequence ID" value="NZ_JAHXCF010000001.1"/>
</dbReference>
<proteinExistence type="predicted"/>
<reference evidence="1" key="1">
    <citation type="submission" date="2020-04" db="EMBL/GenBank/DDBJ databases">
        <title>Deep metagenomics examines the oral microbiome during advanced dental caries in children, revealing novel taxa and co-occurrences with host molecules.</title>
        <authorList>
            <person name="Baker J.L."/>
            <person name="Morton J.T."/>
            <person name="Dinis M."/>
            <person name="Alvarez R."/>
            <person name="Tran N.C."/>
            <person name="Knight R."/>
            <person name="Edlund A."/>
        </authorList>
    </citation>
    <scope>NUCLEOTIDE SEQUENCE</scope>
    <source>
        <strain evidence="1">JCVI_25_bin.9</strain>
    </source>
</reference>
<comment type="caution">
    <text evidence="1">The sequence shown here is derived from an EMBL/GenBank/DDBJ whole genome shotgun (WGS) entry which is preliminary data.</text>
</comment>
<dbReference type="AlphaFoldDB" id="A0A930HYE3"/>
<name>A0A930HYE3_9BACT</name>
<protein>
    <submittedName>
        <fullName evidence="1">Uncharacterized protein</fullName>
    </submittedName>
</protein>
<sequence length="49" mass="5599">MQRPYMSVQNKAQKPAKGVQLTLSMRRVVAIEGCSIKHDSAAKEKWFSY</sequence>
<evidence type="ECO:0000313" key="1">
    <source>
        <dbReference type="EMBL" id="MBF1415087.1"/>
    </source>
</evidence>
<dbReference type="Proteomes" id="UP000757461">
    <property type="component" value="Unassembled WGS sequence"/>
</dbReference>
<dbReference type="EMBL" id="JABZSQ010000090">
    <property type="protein sequence ID" value="MBF1415087.1"/>
    <property type="molecule type" value="Genomic_DNA"/>
</dbReference>
<gene>
    <name evidence="1" type="ORF">HXN33_05845</name>
</gene>